<evidence type="ECO:0000313" key="2">
    <source>
        <dbReference type="Proteomes" id="UP001499938"/>
    </source>
</evidence>
<dbReference type="Pfam" id="PF20060">
    <property type="entry name" value="DUF6459"/>
    <property type="match status" value="1"/>
</dbReference>
<proteinExistence type="predicted"/>
<protein>
    <recommendedName>
        <fullName evidence="3">Energy transducer TonB</fullName>
    </recommendedName>
</protein>
<evidence type="ECO:0000313" key="1">
    <source>
        <dbReference type="EMBL" id="GAA1795000.1"/>
    </source>
</evidence>
<keyword evidence="2" id="KW-1185">Reference proteome</keyword>
<dbReference type="InterPro" id="IPR045596">
    <property type="entry name" value="DUF6459"/>
</dbReference>
<dbReference type="EMBL" id="BAAAPO010000032">
    <property type="protein sequence ID" value="GAA1795000.1"/>
    <property type="molecule type" value="Genomic_DNA"/>
</dbReference>
<dbReference type="Proteomes" id="UP001499938">
    <property type="component" value="Unassembled WGS sequence"/>
</dbReference>
<sequence length="185" mass="20569">MTSTTVRTTTLPPIRILPIPEHRPPYLDPDIPWNEFEIEAQRAALYVQDALAFEFMPRRSDAEYDTPATDLPDPEPWLRAGCQAVLEVMAGLRPPAQVVRSCSPDVYLAVARRYASARRRAAAQPTQPGVDRIRRPNVVRIRVTRPDPAVVEAVVLLNVGPRVRAMAIRADAASTGWRITALELG</sequence>
<reference evidence="1 2" key="1">
    <citation type="journal article" date="2019" name="Int. J. Syst. Evol. Microbiol.">
        <title>The Global Catalogue of Microorganisms (GCM) 10K type strain sequencing project: providing services to taxonomists for standard genome sequencing and annotation.</title>
        <authorList>
            <consortium name="The Broad Institute Genomics Platform"/>
            <consortium name="The Broad Institute Genome Sequencing Center for Infectious Disease"/>
            <person name="Wu L."/>
            <person name="Ma J."/>
        </authorList>
    </citation>
    <scope>NUCLEOTIDE SEQUENCE [LARGE SCALE GENOMIC DNA]</scope>
    <source>
        <strain evidence="1 2">JCM 15592</strain>
    </source>
</reference>
<gene>
    <name evidence="1" type="ORF">GCM10009811_19290</name>
</gene>
<evidence type="ECO:0008006" key="3">
    <source>
        <dbReference type="Google" id="ProtNLM"/>
    </source>
</evidence>
<comment type="caution">
    <text evidence="1">The sequence shown here is derived from an EMBL/GenBank/DDBJ whole genome shotgun (WGS) entry which is preliminary data.</text>
</comment>
<organism evidence="1 2">
    <name type="scientific">Nostocoides veronense</name>
    <dbReference type="NCBI Taxonomy" id="330836"/>
    <lineage>
        <taxon>Bacteria</taxon>
        <taxon>Bacillati</taxon>
        <taxon>Actinomycetota</taxon>
        <taxon>Actinomycetes</taxon>
        <taxon>Micrococcales</taxon>
        <taxon>Intrasporangiaceae</taxon>
        <taxon>Nostocoides</taxon>
    </lineage>
</organism>
<name>A0ABN2LNR4_9MICO</name>
<accession>A0ABN2LNR4</accession>
<dbReference type="RefSeq" id="WP_344084208.1">
    <property type="nucleotide sequence ID" value="NZ_BAAAPO010000032.1"/>
</dbReference>